<dbReference type="OrthoDB" id="5959412at2759"/>
<feature type="transmembrane region" description="Helical" evidence="3">
    <location>
        <begin position="326"/>
        <end position="346"/>
    </location>
</feature>
<dbReference type="GeneID" id="136813388"/>
<feature type="transmembrane region" description="Helical" evidence="3">
    <location>
        <begin position="297"/>
        <end position="314"/>
    </location>
</feature>
<name>A0A7M5U4I9_9CNID</name>
<dbReference type="RefSeq" id="XP_066926007.1">
    <property type="nucleotide sequence ID" value="XM_067069906.1"/>
</dbReference>
<keyword evidence="3" id="KW-0812">Transmembrane</keyword>
<dbReference type="GO" id="GO:0008643">
    <property type="term" value="P:carbohydrate transport"/>
    <property type="evidence" value="ECO:0007669"/>
    <property type="project" value="InterPro"/>
</dbReference>
<organism evidence="4 5">
    <name type="scientific">Clytia hemisphaerica</name>
    <dbReference type="NCBI Taxonomy" id="252671"/>
    <lineage>
        <taxon>Eukaryota</taxon>
        <taxon>Metazoa</taxon>
        <taxon>Cnidaria</taxon>
        <taxon>Hydrozoa</taxon>
        <taxon>Hydroidolina</taxon>
        <taxon>Leptothecata</taxon>
        <taxon>Obeliida</taxon>
        <taxon>Clytiidae</taxon>
        <taxon>Clytia</taxon>
    </lineage>
</organism>
<proteinExistence type="inferred from homology"/>
<dbReference type="PANTHER" id="PTHR11328:SF28">
    <property type="entry name" value="MAJOR FACILITATOR SUPERFAMILY DOMAIN-CONTAINING PROTEIN 12"/>
    <property type="match status" value="1"/>
</dbReference>
<keyword evidence="3" id="KW-0472">Membrane</keyword>
<evidence type="ECO:0000256" key="2">
    <source>
        <dbReference type="SAM" id="MobiDB-lite"/>
    </source>
</evidence>
<feature type="transmembrane region" description="Helical" evidence="3">
    <location>
        <begin position="87"/>
        <end position="104"/>
    </location>
</feature>
<feature type="compositionally biased region" description="Polar residues" evidence="2">
    <location>
        <begin position="234"/>
        <end position="244"/>
    </location>
</feature>
<evidence type="ECO:0000313" key="4">
    <source>
        <dbReference type="EnsemblMetazoa" id="CLYHEMP006157.1"/>
    </source>
</evidence>
<dbReference type="InterPro" id="IPR039672">
    <property type="entry name" value="MFS_2"/>
</dbReference>
<feature type="transmembrane region" description="Helical" evidence="3">
    <location>
        <begin position="352"/>
        <end position="373"/>
    </location>
</feature>
<feature type="transmembrane region" description="Helical" evidence="3">
    <location>
        <begin position="21"/>
        <end position="41"/>
    </location>
</feature>
<dbReference type="Gene3D" id="1.20.1250.20">
    <property type="entry name" value="MFS general substrate transporter like domains"/>
    <property type="match status" value="2"/>
</dbReference>
<evidence type="ECO:0000256" key="1">
    <source>
        <dbReference type="ARBA" id="ARBA00008335"/>
    </source>
</evidence>
<dbReference type="SUPFAM" id="SSF103473">
    <property type="entry name" value="MFS general substrate transporter"/>
    <property type="match status" value="1"/>
</dbReference>
<keyword evidence="3" id="KW-1133">Transmembrane helix</keyword>
<reference evidence="4" key="1">
    <citation type="submission" date="2021-01" db="UniProtKB">
        <authorList>
            <consortium name="EnsemblMetazoa"/>
        </authorList>
    </citation>
    <scope>IDENTIFICATION</scope>
</reference>
<dbReference type="Proteomes" id="UP000594262">
    <property type="component" value="Unplaced"/>
</dbReference>
<accession>A0A7M5U4I9</accession>
<dbReference type="GO" id="GO:0005886">
    <property type="term" value="C:plasma membrane"/>
    <property type="evidence" value="ECO:0007669"/>
    <property type="project" value="TreeGrafter"/>
</dbReference>
<feature type="transmembrane region" description="Helical" evidence="3">
    <location>
        <begin position="385"/>
        <end position="410"/>
    </location>
</feature>
<dbReference type="InterPro" id="IPR036259">
    <property type="entry name" value="MFS_trans_sf"/>
</dbReference>
<dbReference type="FunFam" id="1.20.1250.20:FF:000431">
    <property type="entry name" value="Predicted protein"/>
    <property type="match status" value="1"/>
</dbReference>
<feature type="region of interest" description="Disordered" evidence="2">
    <location>
        <begin position="472"/>
        <end position="493"/>
    </location>
</feature>
<feature type="transmembrane region" description="Helical" evidence="3">
    <location>
        <begin position="266"/>
        <end position="285"/>
    </location>
</feature>
<dbReference type="PANTHER" id="PTHR11328">
    <property type="entry name" value="MAJOR FACILITATOR SUPERFAMILY DOMAIN-CONTAINING PROTEIN"/>
    <property type="match status" value="1"/>
</dbReference>
<feature type="transmembrane region" description="Helical" evidence="3">
    <location>
        <begin position="430"/>
        <end position="451"/>
    </location>
</feature>
<comment type="similarity">
    <text evidence="1">Belongs to the major facilitator superfamily.</text>
</comment>
<feature type="transmembrane region" description="Helical" evidence="3">
    <location>
        <begin position="157"/>
        <end position="178"/>
    </location>
</feature>
<evidence type="ECO:0000313" key="5">
    <source>
        <dbReference type="Proteomes" id="UP000594262"/>
    </source>
</evidence>
<dbReference type="CDD" id="cd17491">
    <property type="entry name" value="MFS_MFSD12"/>
    <property type="match status" value="1"/>
</dbReference>
<keyword evidence="5" id="KW-1185">Reference proteome</keyword>
<feature type="region of interest" description="Disordered" evidence="2">
    <location>
        <begin position="223"/>
        <end position="245"/>
    </location>
</feature>
<dbReference type="Pfam" id="PF13347">
    <property type="entry name" value="MFS_2"/>
    <property type="match status" value="1"/>
</dbReference>
<feature type="transmembrane region" description="Helical" evidence="3">
    <location>
        <begin position="53"/>
        <end position="75"/>
    </location>
</feature>
<evidence type="ECO:0008006" key="6">
    <source>
        <dbReference type="Google" id="ProtNLM"/>
    </source>
</evidence>
<protein>
    <recommendedName>
        <fullName evidence="6">Major facilitator superfamily domain-containing protein 12-like</fullName>
    </recommendedName>
</protein>
<evidence type="ECO:0000256" key="3">
    <source>
        <dbReference type="SAM" id="Phobius"/>
    </source>
</evidence>
<dbReference type="AlphaFoldDB" id="A0A7M5U4I9"/>
<dbReference type="EnsemblMetazoa" id="CLYHEMT006157.1">
    <property type="protein sequence ID" value="CLYHEMP006157.1"/>
    <property type="gene ID" value="CLYHEMG006157"/>
</dbReference>
<feature type="transmembrane region" description="Helical" evidence="3">
    <location>
        <begin position="119"/>
        <end position="136"/>
    </location>
</feature>
<sequence length="543" mass="60996">MEKMDIRPASTPKSQKVFYGVGHILNDLCANCWFSYVLLYWTKIVGLSETDAGLLLLIGQVADAVSTIFIGYACDRTKFRWYGKRKLWHLIGCACVLVSFPFIFNVCLSCEDASETSKMFYYAAFVILFQFGWASTENSHLALIPEIAKRTSDIVQLNAIRSGFFFICGIFVYGLTWILLGGAEGVEVDPSLAPQFKYLSLVVVAVGFFFVTIFHFGTKEEKYCPPSSHDLESADTNSEGSTTTNKDKIKTWKDWLRDSRFYKTGLLYMCTRLSINIFQSFLVLYLTDALHFQKEAIAYFPLIVLICGVVTSSFMQKITKQIGYQLTYVIGASLMVAGSVWLFVVTKEARQSVYGAVSVVGISISIMLVTALAKTAELIGKNKESGAFVYSCMSFLDKLSTGLVIFAIQVLKPTAENRYQCSDCEWFSKITQSVVPGGFAMIGFLAMVLLFPSEYTCLRKISNDLKPSVSRSNIISNPSNEYEKQSQEYQTKNPSDMDIYYSTETEDRINNHFDETVKNVSLGMQQTSLDIPPTEKNQKFDNC</sequence>
<dbReference type="GO" id="GO:0015293">
    <property type="term" value="F:symporter activity"/>
    <property type="evidence" value="ECO:0007669"/>
    <property type="project" value="InterPro"/>
</dbReference>
<feature type="transmembrane region" description="Helical" evidence="3">
    <location>
        <begin position="198"/>
        <end position="217"/>
    </location>
</feature>